<dbReference type="FunFam" id="2.130.10.10:FF:000629">
    <property type="entry name" value="UV-damaged DNA binding protein"/>
    <property type="match status" value="1"/>
</dbReference>
<name>A0A8K0L2A7_9PEZI</name>
<evidence type="ECO:0000259" key="5">
    <source>
        <dbReference type="Pfam" id="PF03178"/>
    </source>
</evidence>
<keyword evidence="4" id="KW-0539">Nucleus</keyword>
<evidence type="ECO:0000313" key="9">
    <source>
        <dbReference type="Proteomes" id="UP000809789"/>
    </source>
</evidence>
<dbReference type="Gene3D" id="2.130.10.10">
    <property type="entry name" value="YVTN repeat-like/Quinoprotein amine dehydrogenase"/>
    <property type="match status" value="3"/>
</dbReference>
<dbReference type="FunFam" id="2.130.10.10:FF:000592">
    <property type="entry name" value="UV-damaged DNA binding protein"/>
    <property type="match status" value="1"/>
</dbReference>
<dbReference type="InterPro" id="IPR015943">
    <property type="entry name" value="WD40/YVTN_repeat-like_dom_sf"/>
</dbReference>
<dbReference type="InterPro" id="IPR018846">
    <property type="entry name" value="Beta-prop_RSE1/DDB1/CPSF1_1st"/>
</dbReference>
<dbReference type="Pfam" id="PF10433">
    <property type="entry name" value="Beta-prop_RSE1_1st"/>
    <property type="match status" value="1"/>
</dbReference>
<dbReference type="InterPro" id="IPR050358">
    <property type="entry name" value="RSE1/DDB1/CFT1"/>
</dbReference>
<organism evidence="8 9">
    <name type="scientific">Elsinoe batatas</name>
    <dbReference type="NCBI Taxonomy" id="2601811"/>
    <lineage>
        <taxon>Eukaryota</taxon>
        <taxon>Fungi</taxon>
        <taxon>Dikarya</taxon>
        <taxon>Ascomycota</taxon>
        <taxon>Pezizomycotina</taxon>
        <taxon>Dothideomycetes</taxon>
        <taxon>Dothideomycetidae</taxon>
        <taxon>Myriangiales</taxon>
        <taxon>Elsinoaceae</taxon>
        <taxon>Elsinoe</taxon>
    </lineage>
</organism>
<feature type="domain" description="RSE1/DDB1/CPSF1 first beta-propeller" evidence="6">
    <location>
        <begin position="12"/>
        <end position="359"/>
    </location>
</feature>
<dbReference type="GO" id="GO:0005634">
    <property type="term" value="C:nucleus"/>
    <property type="evidence" value="ECO:0007669"/>
    <property type="project" value="UniProtKB-SubCell"/>
</dbReference>
<protein>
    <recommendedName>
        <fullName evidence="3">DNA damage-binding protein 1</fullName>
    </recommendedName>
</protein>
<dbReference type="Pfam" id="PF23726">
    <property type="entry name" value="Beta-prop_RSE1_2nd"/>
    <property type="match status" value="1"/>
</dbReference>
<dbReference type="Proteomes" id="UP000809789">
    <property type="component" value="Unassembled WGS sequence"/>
</dbReference>
<feature type="domain" description="RSE1/DDB1/CPSF1 C-terminal" evidence="5">
    <location>
        <begin position="772"/>
        <end position="1094"/>
    </location>
</feature>
<dbReference type="InterPro" id="IPR058543">
    <property type="entry name" value="Beta-prop_RSE1/DDB1/CPSF1_2nd"/>
</dbReference>
<evidence type="ECO:0000256" key="1">
    <source>
        <dbReference type="ARBA" id="ARBA00004123"/>
    </source>
</evidence>
<dbReference type="OrthoDB" id="433457at2759"/>
<evidence type="ECO:0000313" key="8">
    <source>
        <dbReference type="EMBL" id="KAG8628586.1"/>
    </source>
</evidence>
<evidence type="ECO:0000256" key="2">
    <source>
        <dbReference type="ARBA" id="ARBA00007453"/>
    </source>
</evidence>
<dbReference type="PANTHER" id="PTHR10644">
    <property type="entry name" value="DNA REPAIR/RNA PROCESSING CPSF FAMILY"/>
    <property type="match status" value="1"/>
</dbReference>
<dbReference type="GO" id="GO:0003676">
    <property type="term" value="F:nucleic acid binding"/>
    <property type="evidence" value="ECO:0007669"/>
    <property type="project" value="InterPro"/>
</dbReference>
<proteinExistence type="inferred from homology"/>
<dbReference type="Gene3D" id="1.10.150.910">
    <property type="match status" value="1"/>
</dbReference>
<reference evidence="8" key="1">
    <citation type="submission" date="2021-07" db="EMBL/GenBank/DDBJ databases">
        <title>Elsinoe batatas strain:CRI-CJ2 Genome sequencing and assembly.</title>
        <authorList>
            <person name="Huang L."/>
        </authorList>
    </citation>
    <scope>NUCLEOTIDE SEQUENCE</scope>
    <source>
        <strain evidence="8">CRI-CJ2</strain>
    </source>
</reference>
<evidence type="ECO:0000256" key="4">
    <source>
        <dbReference type="ARBA" id="ARBA00023242"/>
    </source>
</evidence>
<gene>
    <name evidence="8" type="ORF">KVT40_004459</name>
</gene>
<dbReference type="InterPro" id="IPR011047">
    <property type="entry name" value="Quinoprotein_ADH-like_sf"/>
</dbReference>
<dbReference type="InterPro" id="IPR004871">
    <property type="entry name" value="RSE1/DDB1/CPSF1_C"/>
</dbReference>
<evidence type="ECO:0000259" key="7">
    <source>
        <dbReference type="Pfam" id="PF23726"/>
    </source>
</evidence>
<dbReference type="AlphaFoldDB" id="A0A8K0L2A7"/>
<comment type="similarity">
    <text evidence="2">Belongs to the DDB1 family.</text>
</comment>
<dbReference type="Pfam" id="PF03178">
    <property type="entry name" value="CPSF_A"/>
    <property type="match status" value="1"/>
</dbReference>
<dbReference type="SUPFAM" id="SSF50998">
    <property type="entry name" value="Quinoprotein alcohol dehydrogenase-like"/>
    <property type="match status" value="1"/>
</dbReference>
<dbReference type="EMBL" id="JAESVG020000004">
    <property type="protein sequence ID" value="KAG8628586.1"/>
    <property type="molecule type" value="Genomic_DNA"/>
</dbReference>
<evidence type="ECO:0000259" key="6">
    <source>
        <dbReference type="Pfam" id="PF10433"/>
    </source>
</evidence>
<feature type="domain" description="RSE1/DDB1/CPSF1 second beta-propeller" evidence="7">
    <location>
        <begin position="413"/>
        <end position="724"/>
    </location>
</feature>
<accession>A0A8K0L2A7</accession>
<comment type="subcellular location">
    <subcellularLocation>
        <location evidence="1">Nucleus</location>
    </subcellularLocation>
</comment>
<sequence length="1125" mass="123866">MAYIASIHRPSSVRHAIKLNFLDAEEDTLVVAKSNRLEFYAQTEDGLVLRHSKAIYGKVILLNKLRPASSPTDHLFIGTDRFMYFVLSWDSTTKQLKTEKTYQDLADNSSRDSQTGDRCLIDPTGRFMTLEIYEGIVTVVPIATEGKKKSKDEPGTLREPIPTRIPELFVRSSAFVHRRKEKDKPQLALLYEDSTGRVNLRIRELDYSPGLKDEGSAEFESPIEVEGDVGLGASHIIPLGAPAYGLLIIGETSISYCDEFEHSLDTKALEEPTIFVAWAQIDSQRFVLADEYGKLYLLMVVLDGRNDYERWQLDVLGETSRASTLVYLDGGRLYVGSHQGDSQVIQIKEKSLEVLQTFSNVAPILDFSVMDMGNRTSDAQVNEYSSGQARIVTGSGAFKDGSLRSVRSGVGLEEIGMIGEMEHITDVFSLRTRPGSQFSNALVVSFLTHTRVFVFSPEGDAEEVESLNGIDMSRQTILAENLQGGGILQVTPSTVTVADSDSGMTSASWSTESNGEITAASSARDQVLISVSGMGLILLKSSPRGLQVVAQREFDESSQIACLSLSSLFPNVAFVGHWKDSSINLLDLKNLQPLHSETVYEDSIVVPRSIVVSQVLADSSPTLFIGMADGNVVTYSVDPSSLQLSAKKSIILGTQQANFKVLPRADGLNNVFAICEHPSLIYGSDGRVVYSAVTAEDARCVCSFDSEAYPGAIAIATDEGLKLALVDEERTTHVQTLPVHETVRRIAYSADLKAFGLGTIKRTLDDNVENIKSHFKLVDEIAFQELDTYALNPDELIECCIRAKLDDGASQGQLAERFLVGTSYMDDVNDQNVKGRILIFEITEERRIKLVAETALRGACRCLAMCEGRVVAALIKTVVTFTFEYQSGSLPMLLKSATYRTSTAPMDIAVSGNVIAIADLMKSTSVVKFTKAQDGANDKLEEIARHYETSWSTAVAEVAEHTYLASDAEGNLAVLSHDVGGVSAEDRRRLRVTSEMLLGEMVNRIRRIDVQPTAGAVVIPRAFMATVEGSIYLFALIAKDKQDFLMRLQERMADLVQSPGNVPFNKYRAFKTTVREAEEPMRFVDGELVERFLDCETSVQERIVEGLGVDVEDVRGMVENLKRLH</sequence>
<comment type="caution">
    <text evidence="8">The sequence shown here is derived from an EMBL/GenBank/DDBJ whole genome shotgun (WGS) entry which is preliminary data.</text>
</comment>
<evidence type="ECO:0000256" key="3">
    <source>
        <dbReference type="ARBA" id="ARBA00014577"/>
    </source>
</evidence>
<keyword evidence="9" id="KW-1185">Reference proteome</keyword>